<evidence type="ECO:0000313" key="4">
    <source>
        <dbReference type="Proteomes" id="UP000078387"/>
    </source>
</evidence>
<evidence type="ECO:0000256" key="1">
    <source>
        <dbReference type="SAM" id="Phobius"/>
    </source>
</evidence>
<dbReference type="InterPro" id="IPR000195">
    <property type="entry name" value="Rab-GAP-TBC_dom"/>
</dbReference>
<dbReference type="PANTHER" id="PTHR22957:SF657">
    <property type="entry name" value="PH DOMAIN-CONTAINING PROTEIN"/>
    <property type="match status" value="1"/>
</dbReference>
<dbReference type="EMBL" id="BDEQ01000001">
    <property type="protein sequence ID" value="GAT97115.1"/>
    <property type="molecule type" value="Genomic_DNA"/>
</dbReference>
<dbReference type="Gene3D" id="1.10.8.270">
    <property type="entry name" value="putative rabgap domain of human tbc1 domain family member 14 like domains"/>
    <property type="match status" value="1"/>
</dbReference>
<keyword evidence="1" id="KW-1133">Transmembrane helix</keyword>
<accession>A0A5K1UNW4</accession>
<evidence type="ECO:0000313" key="3">
    <source>
        <dbReference type="EMBL" id="GAT97115.1"/>
    </source>
</evidence>
<reference evidence="3 4" key="1">
    <citation type="submission" date="2016-05" db="EMBL/GenBank/DDBJ databases">
        <title>First whole genome sequencing of Entamoeba histolytica HM1:IMSS-clone-6.</title>
        <authorList>
            <person name="Mukherjee Avik.K."/>
            <person name="Izumyama S."/>
            <person name="Nakada-Tsukui K."/>
            <person name="Nozaki T."/>
        </authorList>
    </citation>
    <scope>NUCLEOTIDE SEQUENCE [LARGE SCALE GENOMIC DNA]</scope>
    <source>
        <strain evidence="3 4">HM1:IMSS clone 6</strain>
    </source>
</reference>
<comment type="caution">
    <text evidence="3">The sequence shown here is derived from an EMBL/GenBank/DDBJ whole genome shotgun (WGS) entry which is preliminary data.</text>
</comment>
<protein>
    <submittedName>
        <fullName evidence="3">Rab GTPase activating protein putative</fullName>
    </submittedName>
</protein>
<dbReference type="PANTHER" id="PTHR22957">
    <property type="entry name" value="TBC1 DOMAIN FAMILY MEMBER GTPASE-ACTIVATING PROTEIN"/>
    <property type="match status" value="1"/>
</dbReference>
<dbReference type="GO" id="GO:0005096">
    <property type="term" value="F:GTPase activator activity"/>
    <property type="evidence" value="ECO:0007669"/>
    <property type="project" value="TreeGrafter"/>
</dbReference>
<dbReference type="VEuPathDB" id="AmoebaDB:EHI8A_039980"/>
<dbReference type="InterPro" id="IPR035969">
    <property type="entry name" value="Rab-GAP_TBC_sf"/>
</dbReference>
<dbReference type="Pfam" id="PF00566">
    <property type="entry name" value="RabGAP-TBC"/>
    <property type="match status" value="1"/>
</dbReference>
<organism evidence="3 4">
    <name type="scientific">Entamoeba histolytica</name>
    <dbReference type="NCBI Taxonomy" id="5759"/>
    <lineage>
        <taxon>Eukaryota</taxon>
        <taxon>Amoebozoa</taxon>
        <taxon>Evosea</taxon>
        <taxon>Archamoebae</taxon>
        <taxon>Mastigamoebida</taxon>
        <taxon>Entamoebidae</taxon>
        <taxon>Entamoeba</taxon>
    </lineage>
</organism>
<dbReference type="VEuPathDB" id="AmoebaDB:KM1_044430"/>
<dbReference type="SMART" id="SM00164">
    <property type="entry name" value="TBC"/>
    <property type="match status" value="1"/>
</dbReference>
<dbReference type="OMA" id="TECIFRY"/>
<feature type="transmembrane region" description="Helical" evidence="1">
    <location>
        <begin position="362"/>
        <end position="390"/>
    </location>
</feature>
<dbReference type="Proteomes" id="UP000078387">
    <property type="component" value="Unassembled WGS sequence"/>
</dbReference>
<dbReference type="AlphaFoldDB" id="A0A5K1UNW4"/>
<dbReference type="SUPFAM" id="SSF47923">
    <property type="entry name" value="Ypt/Rab-GAP domain of gyp1p"/>
    <property type="match status" value="2"/>
</dbReference>
<gene>
    <name evidence="3" type="ORF">CL6EHI_060420</name>
</gene>
<keyword evidence="1" id="KW-0812">Transmembrane</keyword>
<proteinExistence type="predicted"/>
<sequence>MSKTGKSLEQYIAETPLIEINELKQRAANGIPEKQRPFVWKVLCGYLPENVSLHSSKQKVKRREYCRLVQYHFHITQKNYPKAWKSVKEQIKKDIPRTFLKPFKLFKCKEFGDVIARIAVVWSFEHADILFFQGLLDWVSLFFITYLFEHISFKDAIEITNLSSFTPKWILQVETDCYYSLCATLDKYRDLLVSDFGRIFNAVKVLENIVQKYDPTLNQFILEYPELYLTSTRSFICPFTRNFNFPQMYYIFDAMLSTEMFYSHFYFVAGLFIENEEHIMKDSDIIEVMQAVQSLPTKTWDLQKIKIYISNALMMYHNDMPSKLEIFLPMQDPIQIPPYLKHKASQLTLKQLPYLDEITQTLFRYTIALILIRFFISLITVVIVILALIIKHQTKLSFKTF</sequence>
<feature type="domain" description="Rab-GAP TBC" evidence="2">
    <location>
        <begin position="30"/>
        <end position="259"/>
    </location>
</feature>
<name>A0A5K1UNW4_ENTHI</name>
<dbReference type="Gene3D" id="1.10.10.750">
    <property type="entry name" value="Ypt/Rab-GAP domain of gyp1p, domain 1"/>
    <property type="match status" value="1"/>
</dbReference>
<dbReference type="Gene3D" id="1.10.472.80">
    <property type="entry name" value="Ypt/Rab-GAP domain of gyp1p, domain 3"/>
    <property type="match status" value="1"/>
</dbReference>
<dbReference type="VEuPathDB" id="AmoebaDB:EHI_060420"/>
<dbReference type="VEuPathDB" id="AmoebaDB:EHI7A_120480"/>
<dbReference type="VEuPathDB" id="AmoebaDB:EHI5A_033560"/>
<evidence type="ECO:0000259" key="2">
    <source>
        <dbReference type="PROSITE" id="PS50086"/>
    </source>
</evidence>
<keyword evidence="1" id="KW-0472">Membrane</keyword>
<dbReference type="PROSITE" id="PS50086">
    <property type="entry name" value="TBC_RABGAP"/>
    <property type="match status" value="1"/>
</dbReference>